<dbReference type="Pfam" id="PF14543">
    <property type="entry name" value="TAXi_N"/>
    <property type="match status" value="1"/>
</dbReference>
<sequence>MRLQHLKQQMLLYEPTGGVFLWIASATSRRQSKTASSQATMASKRPVRITWIFVFVFHCVSPYHCADAVDSTAKLLSRPRYQTFYADAATRRRMRAELVAQAAVSHPTYSNSTSLKMEVVHRNMILKTMASAYGNATMKDTIAQMIARDSARVKAIQKRLAMATGVNMSRTVSEEAISAPVVSGLTQGSGEYFASVGLGTPATRSYLIMDTGSDLSWVQCSPCQSCYKQSTPIFQPSSSSSFKYVSCTNALCKQLEQPSCSRSRCQYEVLYGDGSSSIGDLARDTLGFTDGNKVTQVVVGCGHRNEGLFDGASGLLGLGAGTVSLPSLLRESFSYCLPHRSGTDSSTLIFGSSAVPNGAAFTSMERSQRIDTFYYVDVRGISVGGERLEISTSVFSLGDGGNSGVIMDSGTTVTRLASSAYRALRKAFSAGLPDLPKVRADDLLDTCFRMGSRDTVNVPTVYLHLAGDVTLELPTENYLLPLEDAHRTVCLAFGSSGSSLSIIGNILQQGYRVSYDNSAGRIGFAARQC</sequence>
<dbReference type="SUPFAM" id="SSF50630">
    <property type="entry name" value="Acid proteases"/>
    <property type="match status" value="1"/>
</dbReference>
<keyword evidence="9" id="KW-1185">Reference proteome</keyword>
<feature type="domain" description="Peptidase A1" evidence="7">
    <location>
        <begin position="192"/>
        <end position="525"/>
    </location>
</feature>
<dbReference type="InterPro" id="IPR001461">
    <property type="entry name" value="Aspartic_peptidase_A1"/>
</dbReference>
<dbReference type="PRINTS" id="PR00792">
    <property type="entry name" value="PEPSIN"/>
</dbReference>
<dbReference type="FunFam" id="2.40.70.10:FF:000033">
    <property type="entry name" value="Aspartyl protease family protein"/>
    <property type="match status" value="1"/>
</dbReference>
<gene>
    <name evidence="8" type="ORF">KP509_29G049300</name>
</gene>
<evidence type="ECO:0000259" key="7">
    <source>
        <dbReference type="PROSITE" id="PS51767"/>
    </source>
</evidence>
<dbReference type="PANTHER" id="PTHR13683">
    <property type="entry name" value="ASPARTYL PROTEASES"/>
    <property type="match status" value="1"/>
</dbReference>
<organism evidence="8 9">
    <name type="scientific">Ceratopteris richardii</name>
    <name type="common">Triangle waterfern</name>
    <dbReference type="NCBI Taxonomy" id="49495"/>
    <lineage>
        <taxon>Eukaryota</taxon>
        <taxon>Viridiplantae</taxon>
        <taxon>Streptophyta</taxon>
        <taxon>Embryophyta</taxon>
        <taxon>Tracheophyta</taxon>
        <taxon>Polypodiopsida</taxon>
        <taxon>Polypodiidae</taxon>
        <taxon>Polypodiales</taxon>
        <taxon>Pteridineae</taxon>
        <taxon>Pteridaceae</taxon>
        <taxon>Parkerioideae</taxon>
        <taxon>Ceratopteris</taxon>
    </lineage>
</organism>
<feature type="active site" evidence="6">
    <location>
        <position position="408"/>
    </location>
</feature>
<dbReference type="OMA" id="QQSICAA"/>
<keyword evidence="2" id="KW-0645">Protease</keyword>
<evidence type="ECO:0000256" key="3">
    <source>
        <dbReference type="ARBA" id="ARBA00022750"/>
    </source>
</evidence>
<keyword evidence="3" id="KW-0064">Aspartyl protease</keyword>
<dbReference type="FunFam" id="2.40.70.10:FF:000031">
    <property type="entry name" value="Aspartyl protease AED1"/>
    <property type="match status" value="1"/>
</dbReference>
<dbReference type="EMBL" id="CM035434">
    <property type="protein sequence ID" value="KAH7292051.1"/>
    <property type="molecule type" value="Genomic_DNA"/>
</dbReference>
<dbReference type="PANTHER" id="PTHR13683:SF679">
    <property type="entry name" value="ASPARTYL PROTEASE FAMILY PROTEIN 2"/>
    <property type="match status" value="1"/>
</dbReference>
<dbReference type="InterPro" id="IPR032861">
    <property type="entry name" value="TAXi_N"/>
</dbReference>
<dbReference type="InterPro" id="IPR033121">
    <property type="entry name" value="PEPTIDASE_A1"/>
</dbReference>
<feature type="active site" evidence="6">
    <location>
        <position position="210"/>
    </location>
</feature>
<evidence type="ECO:0000256" key="4">
    <source>
        <dbReference type="ARBA" id="ARBA00022801"/>
    </source>
</evidence>
<protein>
    <recommendedName>
        <fullName evidence="7">Peptidase A1 domain-containing protein</fullName>
    </recommendedName>
</protein>
<proteinExistence type="inferred from homology"/>
<dbReference type="OrthoDB" id="2747330at2759"/>
<accession>A0A8T2R8H0</accession>
<name>A0A8T2R8H0_CERRI</name>
<evidence type="ECO:0000256" key="2">
    <source>
        <dbReference type="ARBA" id="ARBA00022670"/>
    </source>
</evidence>
<evidence type="ECO:0000256" key="6">
    <source>
        <dbReference type="PIRSR" id="PIRSR601461-1"/>
    </source>
</evidence>
<comment type="similarity">
    <text evidence="1">Belongs to the peptidase A1 family.</text>
</comment>
<keyword evidence="4" id="KW-0378">Hydrolase</keyword>
<evidence type="ECO:0000313" key="8">
    <source>
        <dbReference type="EMBL" id="KAH7292051.1"/>
    </source>
</evidence>
<dbReference type="AlphaFoldDB" id="A0A8T2R8H0"/>
<dbReference type="Gene3D" id="2.40.70.10">
    <property type="entry name" value="Acid Proteases"/>
    <property type="match status" value="2"/>
</dbReference>
<reference evidence="8" key="1">
    <citation type="submission" date="2021-08" db="EMBL/GenBank/DDBJ databases">
        <title>WGS assembly of Ceratopteris richardii.</title>
        <authorList>
            <person name="Marchant D.B."/>
            <person name="Chen G."/>
            <person name="Jenkins J."/>
            <person name="Shu S."/>
            <person name="Leebens-Mack J."/>
            <person name="Grimwood J."/>
            <person name="Schmutz J."/>
            <person name="Soltis P."/>
            <person name="Soltis D."/>
            <person name="Chen Z.-H."/>
        </authorList>
    </citation>
    <scope>NUCLEOTIDE SEQUENCE</scope>
    <source>
        <strain evidence="8">Whitten #5841</strain>
        <tissue evidence="8">Leaf</tissue>
    </source>
</reference>
<dbReference type="GO" id="GO:0006508">
    <property type="term" value="P:proteolysis"/>
    <property type="evidence" value="ECO:0007669"/>
    <property type="project" value="UniProtKB-KW"/>
</dbReference>
<evidence type="ECO:0000313" key="9">
    <source>
        <dbReference type="Proteomes" id="UP000825935"/>
    </source>
</evidence>
<comment type="caution">
    <text evidence="8">The sequence shown here is derived from an EMBL/GenBank/DDBJ whole genome shotgun (WGS) entry which is preliminary data.</text>
</comment>
<dbReference type="GO" id="GO:0004190">
    <property type="term" value="F:aspartic-type endopeptidase activity"/>
    <property type="evidence" value="ECO:0007669"/>
    <property type="project" value="UniProtKB-KW"/>
</dbReference>
<evidence type="ECO:0000256" key="1">
    <source>
        <dbReference type="ARBA" id="ARBA00007447"/>
    </source>
</evidence>
<dbReference type="InterPro" id="IPR021109">
    <property type="entry name" value="Peptidase_aspartic_dom_sf"/>
</dbReference>
<dbReference type="InterPro" id="IPR032799">
    <property type="entry name" value="TAXi_C"/>
</dbReference>
<dbReference type="Proteomes" id="UP000825935">
    <property type="component" value="Chromosome 29"/>
</dbReference>
<dbReference type="Pfam" id="PF14541">
    <property type="entry name" value="TAXi_C"/>
    <property type="match status" value="1"/>
</dbReference>
<evidence type="ECO:0000256" key="5">
    <source>
        <dbReference type="ARBA" id="ARBA00023180"/>
    </source>
</evidence>
<dbReference type="PROSITE" id="PS51767">
    <property type="entry name" value="PEPTIDASE_A1"/>
    <property type="match status" value="1"/>
</dbReference>
<keyword evidence="5" id="KW-0325">Glycoprotein</keyword>